<evidence type="ECO:0000313" key="1">
    <source>
        <dbReference type="EMBL" id="KAK3065158.1"/>
    </source>
</evidence>
<name>A0ACC3DCB2_9PEZI</name>
<evidence type="ECO:0000313" key="2">
    <source>
        <dbReference type="Proteomes" id="UP001186974"/>
    </source>
</evidence>
<dbReference type="Proteomes" id="UP001186974">
    <property type="component" value="Unassembled WGS sequence"/>
</dbReference>
<reference evidence="1" key="1">
    <citation type="submission" date="2024-09" db="EMBL/GenBank/DDBJ databases">
        <title>Black Yeasts Isolated from many extreme environments.</title>
        <authorList>
            <person name="Coleine C."/>
            <person name="Stajich J.E."/>
            <person name="Selbmann L."/>
        </authorList>
    </citation>
    <scope>NUCLEOTIDE SEQUENCE</scope>
    <source>
        <strain evidence="1">CCFEE 5737</strain>
    </source>
</reference>
<sequence>MASDLPIILFGYEGSVWTTKLHYYLDLRGIKYSLCIQPNPLPRPDLEELGIKYRRIPLMAIGRDVYCDSRLIFHKLEELFPEGALGSKIPEIRGIEYLLDNWTGDGGPF</sequence>
<keyword evidence="2" id="KW-1185">Reference proteome</keyword>
<gene>
    <name evidence="1" type="ORF">LTS18_008016</name>
</gene>
<organism evidence="1 2">
    <name type="scientific">Coniosporium uncinatum</name>
    <dbReference type="NCBI Taxonomy" id="93489"/>
    <lineage>
        <taxon>Eukaryota</taxon>
        <taxon>Fungi</taxon>
        <taxon>Dikarya</taxon>
        <taxon>Ascomycota</taxon>
        <taxon>Pezizomycotina</taxon>
        <taxon>Dothideomycetes</taxon>
        <taxon>Dothideomycetes incertae sedis</taxon>
        <taxon>Coniosporium</taxon>
    </lineage>
</organism>
<proteinExistence type="predicted"/>
<comment type="caution">
    <text evidence="1">The sequence shown here is derived from an EMBL/GenBank/DDBJ whole genome shotgun (WGS) entry which is preliminary data.</text>
</comment>
<dbReference type="EMBL" id="JAWDJW010006354">
    <property type="protein sequence ID" value="KAK3065158.1"/>
    <property type="molecule type" value="Genomic_DNA"/>
</dbReference>
<accession>A0ACC3DCB2</accession>
<protein>
    <submittedName>
        <fullName evidence="1">Uncharacterized protein</fullName>
    </submittedName>
</protein>